<feature type="domain" description="RES" evidence="2">
    <location>
        <begin position="89"/>
        <end position="245"/>
    </location>
</feature>
<protein>
    <submittedName>
        <fullName evidence="3">RES family NAD+ phosphorylase</fullName>
    </submittedName>
</protein>
<dbReference type="SMART" id="SM00953">
    <property type="entry name" value="RES"/>
    <property type="match status" value="1"/>
</dbReference>
<dbReference type="Proteomes" id="UP000593970">
    <property type="component" value="Chromosome"/>
</dbReference>
<evidence type="ECO:0000259" key="2">
    <source>
        <dbReference type="SMART" id="SM00953"/>
    </source>
</evidence>
<dbReference type="AlphaFoldDB" id="A0AA92K023"/>
<reference evidence="4" key="1">
    <citation type="submission" date="2020-04" db="EMBL/GenBank/DDBJ databases">
        <title>Ralstonia solanacearum UW576, UW763, UW773, and UW774.</title>
        <authorList>
            <person name="Steidl O."/>
            <person name="Truchon A."/>
            <person name="Allen C."/>
        </authorList>
    </citation>
    <scope>NUCLEOTIDE SEQUENCE [LARGE SCALE GENOMIC DNA]</scope>
    <source>
        <strain evidence="4">UW774</strain>
    </source>
</reference>
<name>A0AA92K023_RALSL</name>
<evidence type="ECO:0000313" key="4">
    <source>
        <dbReference type="Proteomes" id="UP000593970"/>
    </source>
</evidence>
<organism evidence="3 4">
    <name type="scientific">Ralstonia solanacearum</name>
    <name type="common">Pseudomonas solanacearum</name>
    <dbReference type="NCBI Taxonomy" id="305"/>
    <lineage>
        <taxon>Bacteria</taxon>
        <taxon>Pseudomonadati</taxon>
        <taxon>Pseudomonadota</taxon>
        <taxon>Betaproteobacteria</taxon>
        <taxon>Burkholderiales</taxon>
        <taxon>Burkholderiaceae</taxon>
        <taxon>Ralstonia</taxon>
        <taxon>Ralstonia solanacearum species complex</taxon>
    </lineage>
</organism>
<dbReference type="InterPro" id="IPR014914">
    <property type="entry name" value="RES_dom"/>
</dbReference>
<accession>A0AA92K023</accession>
<sequence>MLSCFPSRRVRRVLTEWRDFEHLLKTQARFFSHTAADHLAQVFGGIDELKTRDARPLVVDAGPVTALDHLYRARVFQTEDRLEEALSRPDLHLGSPPPNMARAGRMNAQGISVFYGATDASVAIAEVRPPVGSKIAVAKFGIFRPLRLLDLTALKDVHVTGSIFDPSLKRRLERASFLRTLEFRMARPVMPDDEALDYLPTQAVADFLATMNQPRLDGIVFPSAQTRAGCNVVLFHHAAKVVELQFPKGTEIETHTGLWNEDGWEIEYSVQESVPLQPAPKQPDPDEGLWGSSHPTEPPRWDDDFRDAALKVETDAVEVHHVTSVAVNATPYTVHRYRYEKRESKF</sequence>
<dbReference type="EMBL" id="CP051169">
    <property type="protein sequence ID" value="QOK95962.1"/>
    <property type="molecule type" value="Genomic_DNA"/>
</dbReference>
<dbReference type="Pfam" id="PF08808">
    <property type="entry name" value="RES"/>
    <property type="match status" value="1"/>
</dbReference>
<evidence type="ECO:0000313" key="3">
    <source>
        <dbReference type="EMBL" id="QOK95962.1"/>
    </source>
</evidence>
<evidence type="ECO:0000256" key="1">
    <source>
        <dbReference type="SAM" id="MobiDB-lite"/>
    </source>
</evidence>
<proteinExistence type="predicted"/>
<gene>
    <name evidence="3" type="ORF">HF909_05650</name>
</gene>
<feature type="region of interest" description="Disordered" evidence="1">
    <location>
        <begin position="275"/>
        <end position="305"/>
    </location>
</feature>